<dbReference type="Proteomes" id="UP000006663">
    <property type="component" value="Chromosome"/>
</dbReference>
<reference evidence="3 5" key="2">
    <citation type="journal article" date="2014" name="PLoS Genet.">
        <title>Phylogenetically driven sequencing of extremely halophilic archaea reveals strategies for static and dynamic osmo-response.</title>
        <authorList>
            <person name="Becker E.A."/>
            <person name="Seitzer P.M."/>
            <person name="Tritt A."/>
            <person name="Larsen D."/>
            <person name="Krusor M."/>
            <person name="Yao A.I."/>
            <person name="Wu D."/>
            <person name="Madern D."/>
            <person name="Eisen J.A."/>
            <person name="Darling A.E."/>
            <person name="Facciotti M.T."/>
        </authorList>
    </citation>
    <scope>NUCLEOTIDE SEQUENCE [LARGE SCALE GENOMIC DNA]</scope>
    <source>
        <strain evidence="3 5">DSM 11551</strain>
    </source>
</reference>
<name>E4NPI5_HALBP</name>
<dbReference type="EMBL" id="CP001690">
    <property type="protein sequence ID" value="ADQ67655.1"/>
    <property type="molecule type" value="Genomic_DNA"/>
</dbReference>
<evidence type="ECO:0000313" key="4">
    <source>
        <dbReference type="Proteomes" id="UP000006663"/>
    </source>
</evidence>
<protein>
    <submittedName>
        <fullName evidence="2">Uncharacterized protein</fullName>
    </submittedName>
</protein>
<gene>
    <name evidence="2" type="ordered locus">Hbor_20900</name>
    <name evidence="3" type="ORF">C499_17974</name>
</gene>
<dbReference type="Proteomes" id="UP000011585">
    <property type="component" value="Unassembled WGS sequence"/>
</dbReference>
<dbReference type="HOGENOM" id="CLU_210072_0_0_2"/>
<dbReference type="eggNOG" id="arCOG13976">
    <property type="taxonomic scope" value="Archaea"/>
</dbReference>
<evidence type="ECO:0000313" key="2">
    <source>
        <dbReference type="EMBL" id="ADQ67655.1"/>
    </source>
</evidence>
<evidence type="ECO:0000313" key="5">
    <source>
        <dbReference type="Proteomes" id="UP000011585"/>
    </source>
</evidence>
<dbReference type="EMBL" id="AOHT01000051">
    <property type="protein sequence ID" value="ELY23664.1"/>
    <property type="molecule type" value="Genomic_DNA"/>
</dbReference>
<keyword evidence="1" id="KW-0472">Membrane</keyword>
<dbReference type="STRING" id="469382.Hbor_20900"/>
<dbReference type="KEGG" id="hbo:Hbor_20900"/>
<feature type="transmembrane region" description="Helical" evidence="1">
    <location>
        <begin position="6"/>
        <end position="25"/>
    </location>
</feature>
<proteinExistence type="predicted"/>
<keyword evidence="1" id="KW-0812">Transmembrane</keyword>
<accession>E4NPI5</accession>
<evidence type="ECO:0000313" key="3">
    <source>
        <dbReference type="EMBL" id="ELY23664.1"/>
    </source>
</evidence>
<evidence type="ECO:0000256" key="1">
    <source>
        <dbReference type="SAM" id="Phobius"/>
    </source>
</evidence>
<organism evidence="2 4">
    <name type="scientific">Halogeometricum borinquense (strain ATCC 700274 / DSM 11551 / JCM 10706 / KCTC 4070 / PR3)</name>
    <dbReference type="NCBI Taxonomy" id="469382"/>
    <lineage>
        <taxon>Archaea</taxon>
        <taxon>Methanobacteriati</taxon>
        <taxon>Methanobacteriota</taxon>
        <taxon>Stenosarchaea group</taxon>
        <taxon>Halobacteria</taxon>
        <taxon>Halobacteriales</taxon>
        <taxon>Haloferacaceae</taxon>
        <taxon>Halogeometricum</taxon>
    </lineage>
</organism>
<dbReference type="AlphaFoldDB" id="E4NPI5"/>
<keyword evidence="4" id="KW-1185">Reference proteome</keyword>
<sequence>MIMLLMSLLYFAVPILIIVAVYNYLDGKRAYDERITELEQRVAELEDRQS</sequence>
<keyword evidence="1" id="KW-1133">Transmembrane helix</keyword>
<reference evidence="2 4" key="1">
    <citation type="journal article" date="2009" name="Stand. Genomic Sci.">
        <title>Complete genome sequence of Halogeometricum borinquense type strain (PR3).</title>
        <authorList>
            <person name="Malfatti S."/>
            <person name="Tindall B.J."/>
            <person name="Schneider S."/>
            <person name="Fahnrich R."/>
            <person name="Lapidus A."/>
            <person name="Labuttii K."/>
            <person name="Copeland A."/>
            <person name="Glavina Del Rio T."/>
            <person name="Nolan M."/>
            <person name="Chen F."/>
            <person name="Lucas S."/>
            <person name="Tice H."/>
            <person name="Cheng J.F."/>
            <person name="Bruce D."/>
            <person name="Goodwin L."/>
            <person name="Pitluck S."/>
            <person name="Anderson I."/>
            <person name="Pati A."/>
            <person name="Ivanova N."/>
            <person name="Mavromatis K."/>
            <person name="Chen A."/>
            <person name="Palaniappan K."/>
            <person name="D'haeseleer P."/>
            <person name="Goker M."/>
            <person name="Bristow J."/>
            <person name="Eisen J.A."/>
            <person name="Markowitz V."/>
            <person name="Hugenholtz P."/>
            <person name="Kyrpides N.C."/>
            <person name="Klenk H.P."/>
            <person name="Chain P."/>
        </authorList>
    </citation>
    <scope>NUCLEOTIDE SEQUENCE [LARGE SCALE GENOMIC DNA]</scope>
    <source>
        <strain evidence="4">ATCC 700274 / DSM 11551 / JCM 10706 / KCTC 4070 / PR3</strain>
        <strain evidence="2">PR 3</strain>
    </source>
</reference>